<keyword evidence="2" id="KW-1133">Transmembrane helix</keyword>
<comment type="caution">
    <text evidence="3">The sequence shown here is derived from an EMBL/GenBank/DDBJ whole genome shotgun (WGS) entry which is preliminary data.</text>
</comment>
<feature type="transmembrane region" description="Helical" evidence="2">
    <location>
        <begin position="301"/>
        <end position="321"/>
    </location>
</feature>
<feature type="transmembrane region" description="Helical" evidence="2">
    <location>
        <begin position="64"/>
        <end position="92"/>
    </location>
</feature>
<feature type="transmembrane region" description="Helical" evidence="2">
    <location>
        <begin position="380"/>
        <end position="398"/>
    </location>
</feature>
<dbReference type="Proteomes" id="UP001595912">
    <property type="component" value="Unassembled WGS sequence"/>
</dbReference>
<dbReference type="RefSeq" id="WP_380122219.1">
    <property type="nucleotide sequence ID" value="NZ_JBHSIU010000050.1"/>
</dbReference>
<gene>
    <name evidence="3" type="ORF">ACFPIJ_36440</name>
</gene>
<keyword evidence="2" id="KW-0812">Transmembrane</keyword>
<organism evidence="3 4">
    <name type="scientific">Dactylosporangium cerinum</name>
    <dbReference type="NCBI Taxonomy" id="1434730"/>
    <lineage>
        <taxon>Bacteria</taxon>
        <taxon>Bacillati</taxon>
        <taxon>Actinomycetota</taxon>
        <taxon>Actinomycetes</taxon>
        <taxon>Micromonosporales</taxon>
        <taxon>Micromonosporaceae</taxon>
        <taxon>Dactylosporangium</taxon>
    </lineage>
</organism>
<name>A0ABV9W6W6_9ACTN</name>
<feature type="transmembrane region" description="Helical" evidence="2">
    <location>
        <begin position="265"/>
        <end position="289"/>
    </location>
</feature>
<evidence type="ECO:0000313" key="4">
    <source>
        <dbReference type="Proteomes" id="UP001595912"/>
    </source>
</evidence>
<accession>A0ABV9W6W6</accession>
<feature type="transmembrane region" description="Helical" evidence="2">
    <location>
        <begin position="107"/>
        <end position="128"/>
    </location>
</feature>
<protein>
    <recommendedName>
        <fullName evidence="5">Integral membrane protein</fullName>
    </recommendedName>
</protein>
<feature type="compositionally biased region" description="Basic and acidic residues" evidence="1">
    <location>
        <begin position="12"/>
        <end position="21"/>
    </location>
</feature>
<feature type="transmembrane region" description="Helical" evidence="2">
    <location>
        <begin position="350"/>
        <end position="368"/>
    </location>
</feature>
<evidence type="ECO:0000256" key="1">
    <source>
        <dbReference type="SAM" id="MobiDB-lite"/>
    </source>
</evidence>
<evidence type="ECO:0000256" key="2">
    <source>
        <dbReference type="SAM" id="Phobius"/>
    </source>
</evidence>
<dbReference type="EMBL" id="JBHSIU010000050">
    <property type="protein sequence ID" value="MFC5003308.1"/>
    <property type="molecule type" value="Genomic_DNA"/>
</dbReference>
<keyword evidence="4" id="KW-1185">Reference proteome</keyword>
<reference evidence="4" key="1">
    <citation type="journal article" date="2019" name="Int. J. Syst. Evol. Microbiol.">
        <title>The Global Catalogue of Microorganisms (GCM) 10K type strain sequencing project: providing services to taxonomists for standard genome sequencing and annotation.</title>
        <authorList>
            <consortium name="The Broad Institute Genomics Platform"/>
            <consortium name="The Broad Institute Genome Sequencing Center for Infectious Disease"/>
            <person name="Wu L."/>
            <person name="Ma J."/>
        </authorList>
    </citation>
    <scope>NUCLEOTIDE SEQUENCE [LARGE SCALE GENOMIC DNA]</scope>
    <source>
        <strain evidence="4">CGMCC 4.7152</strain>
    </source>
</reference>
<evidence type="ECO:0000313" key="3">
    <source>
        <dbReference type="EMBL" id="MFC5003308.1"/>
    </source>
</evidence>
<evidence type="ECO:0008006" key="5">
    <source>
        <dbReference type="Google" id="ProtNLM"/>
    </source>
</evidence>
<feature type="region of interest" description="Disordered" evidence="1">
    <location>
        <begin position="1"/>
        <end position="38"/>
    </location>
</feature>
<sequence>MASTTAVQDVNADDHSDDRSGEPPTPPTDTAAQQRPDQSDLAEYRAYLQRGETRLSTLHRVAGAFISGAGLLTLLPLLIGGTFSGLLVLVLLYETPGLPPAASVQRWLLLLIVLASITLPLAALYFLIRDLILFYFTARTFRRDNKSRIYPRFVLSGIMVSEPSLLSSIDELHDARENEYVRNLLVPSPARLRARILKEAKSVGDLTAYSMNDDEEMLAAQLREFVLRQTASHIRSLPEEAAKMEASIARHQRFLRGLVLRYAKAFLLTIITTVSTIAADGVLGLLRPFDGKPLVGVNPQYVWLMTLLVYAAWAFTAVIVVRKPVTWLYADTSDSKSRRTPQSLLNFERSTLAVGAASAALITLNAVLYARQVPITSGAAWLMLAAIVAMAFTTWVFAGRALMSEFPVARS</sequence>
<keyword evidence="2" id="KW-0472">Membrane</keyword>
<proteinExistence type="predicted"/>